<name>A0A2Z6E750_9GAMM</name>
<evidence type="ECO:0000313" key="2">
    <source>
        <dbReference type="EMBL" id="BBD80995.1"/>
    </source>
</evidence>
<dbReference type="Gene3D" id="3.30.2420.10">
    <property type="entry name" value="TonB"/>
    <property type="match status" value="1"/>
</dbReference>
<reference evidence="3" key="1">
    <citation type="submission" date="2018-04" db="EMBL/GenBank/DDBJ databases">
        <authorList>
            <person name="Watanabe M."/>
            <person name="Kojima H."/>
        </authorList>
    </citation>
    <scope>NUCLEOTIDE SEQUENCE [LARGE SCALE GENOMIC DNA]</scope>
    <source>
        <strain evidence="3">Dysh456</strain>
    </source>
</reference>
<dbReference type="PROSITE" id="PS51257">
    <property type="entry name" value="PROKAR_LIPOPROTEIN"/>
    <property type="match status" value="1"/>
</dbReference>
<proteinExistence type="predicted"/>
<reference evidence="3" key="2">
    <citation type="submission" date="2018-06" db="EMBL/GenBank/DDBJ databases">
        <title>Genome sequence of Rhodanobacteraceae bacterium strain Dysh456.</title>
        <authorList>
            <person name="Fukui M."/>
        </authorList>
    </citation>
    <scope>NUCLEOTIDE SEQUENCE [LARGE SCALE GENOMIC DNA]</scope>
    <source>
        <strain evidence="3">Dysh456</strain>
    </source>
</reference>
<gene>
    <name evidence="2" type="ORF">ALSL_2370</name>
</gene>
<keyword evidence="3" id="KW-1185">Reference proteome</keyword>
<keyword evidence="1" id="KW-0732">Signal</keyword>
<dbReference type="RefSeq" id="WP_126539412.1">
    <property type="nucleotide sequence ID" value="NZ_AP018560.1"/>
</dbReference>
<dbReference type="EMBL" id="AP018560">
    <property type="protein sequence ID" value="BBD80995.1"/>
    <property type="molecule type" value="Genomic_DNA"/>
</dbReference>
<protein>
    <recommendedName>
        <fullName evidence="4">Lipoprotein</fullName>
    </recommendedName>
</protein>
<sequence>MCRFSAFGLSFTLLAALAGCAGTRYGAPSTSASASYRRVPDAGIARYTLALGQVSSGAALLGQVMPEYPPALLAACPPLVEVRAQLIVDEEGRVREVRVADEAQADPVRRLYIAATRKAALQWTFQPLHIERWAADAQGNSHRVDDEVRPFSLVYVFAFQCVQGRGSVSG</sequence>
<organism evidence="2 3">
    <name type="scientific">Aerosticca soli</name>
    <dbReference type="NCBI Taxonomy" id="2010829"/>
    <lineage>
        <taxon>Bacteria</taxon>
        <taxon>Pseudomonadati</taxon>
        <taxon>Pseudomonadota</taxon>
        <taxon>Gammaproteobacteria</taxon>
        <taxon>Lysobacterales</taxon>
        <taxon>Rhodanobacteraceae</taxon>
        <taxon>Aerosticca</taxon>
    </lineage>
</organism>
<dbReference type="AlphaFoldDB" id="A0A2Z6E750"/>
<evidence type="ECO:0000313" key="3">
    <source>
        <dbReference type="Proteomes" id="UP000270530"/>
    </source>
</evidence>
<evidence type="ECO:0008006" key="4">
    <source>
        <dbReference type="Google" id="ProtNLM"/>
    </source>
</evidence>
<feature type="chain" id="PRO_5016332392" description="Lipoprotein" evidence="1">
    <location>
        <begin position="27"/>
        <end position="170"/>
    </location>
</feature>
<dbReference type="OrthoDB" id="5953911at2"/>
<accession>A0A2Z6E750</accession>
<dbReference type="KEGG" id="rbd:ALSL_2370"/>
<feature type="signal peptide" evidence="1">
    <location>
        <begin position="1"/>
        <end position="26"/>
    </location>
</feature>
<evidence type="ECO:0000256" key="1">
    <source>
        <dbReference type="SAM" id="SignalP"/>
    </source>
</evidence>
<dbReference type="Proteomes" id="UP000270530">
    <property type="component" value="Chromosome"/>
</dbReference>